<gene>
    <name evidence="1" type="ORF">JIV24_12965</name>
</gene>
<dbReference type="EMBL" id="JAENRR010000030">
    <property type="protein sequence ID" value="MBK3518248.1"/>
    <property type="molecule type" value="Genomic_DNA"/>
</dbReference>
<accession>A0ABS1HLW0</accession>
<dbReference type="Proteomes" id="UP000605676">
    <property type="component" value="Unassembled WGS sequence"/>
</dbReference>
<name>A0ABS1HLW0_9BACT</name>
<dbReference type="RefSeq" id="WP_200465475.1">
    <property type="nucleotide sequence ID" value="NZ_JAENRR010000030.1"/>
</dbReference>
<evidence type="ECO:0000313" key="1">
    <source>
        <dbReference type="EMBL" id="MBK3518248.1"/>
    </source>
</evidence>
<sequence length="79" mass="9469">MKQHNECLEVIEQFKIKINAIHITQPNPLPDIEKAMRLCQVYLRQLREKVYKGCIQNDEDEVFFFKTVKPTIVGHFLYF</sequence>
<proteinExistence type="predicted"/>
<keyword evidence="2" id="KW-1185">Reference proteome</keyword>
<reference evidence="1 2" key="1">
    <citation type="submission" date="2021-01" db="EMBL/GenBank/DDBJ databases">
        <title>Carboxyliciviraga sp.nov., isolated from coastal sediments.</title>
        <authorList>
            <person name="Lu D."/>
            <person name="Zhang T."/>
        </authorList>
    </citation>
    <scope>NUCLEOTIDE SEQUENCE [LARGE SCALE GENOMIC DNA]</scope>
    <source>
        <strain evidence="1 2">N1Y132</strain>
    </source>
</reference>
<protein>
    <submittedName>
        <fullName evidence="1">Uncharacterized protein</fullName>
    </submittedName>
</protein>
<comment type="caution">
    <text evidence="1">The sequence shown here is derived from an EMBL/GenBank/DDBJ whole genome shotgun (WGS) entry which is preliminary data.</text>
</comment>
<organism evidence="1 2">
    <name type="scientific">Carboxylicivirga marina</name>
    <dbReference type="NCBI Taxonomy" id="2800988"/>
    <lineage>
        <taxon>Bacteria</taxon>
        <taxon>Pseudomonadati</taxon>
        <taxon>Bacteroidota</taxon>
        <taxon>Bacteroidia</taxon>
        <taxon>Marinilabiliales</taxon>
        <taxon>Marinilabiliaceae</taxon>
        <taxon>Carboxylicivirga</taxon>
    </lineage>
</organism>
<evidence type="ECO:0000313" key="2">
    <source>
        <dbReference type="Proteomes" id="UP000605676"/>
    </source>
</evidence>